<comment type="caution">
    <text evidence="1">The sequence shown here is derived from an EMBL/GenBank/DDBJ whole genome shotgun (WGS) entry which is preliminary data.</text>
</comment>
<reference evidence="1 2" key="1">
    <citation type="submission" date="2024-10" db="EMBL/GenBank/DDBJ databases">
        <title>Updated reference genomes for cyclostephanoid diatoms.</title>
        <authorList>
            <person name="Roberts W.R."/>
            <person name="Alverson A.J."/>
        </authorList>
    </citation>
    <scope>NUCLEOTIDE SEQUENCE [LARGE SCALE GENOMIC DNA]</scope>
    <source>
        <strain evidence="1 2">AJA276-08</strain>
    </source>
</reference>
<protein>
    <submittedName>
        <fullName evidence="1">Uncharacterized protein</fullName>
    </submittedName>
</protein>
<dbReference type="PANTHER" id="PTHR36052">
    <property type="entry name" value="EXCITATORY AMINO ACID TRANSPORTER"/>
    <property type="match status" value="1"/>
</dbReference>
<dbReference type="PANTHER" id="PTHR36052:SF1">
    <property type="entry name" value="EXCITATORY AMINO ACID TRANSPORTER"/>
    <property type="match status" value="1"/>
</dbReference>
<sequence>MGLTAMVVGSVSGFGMQMMNNALQKVPLSRKPWLHVTYFFVGGWVGQRWVRLEKELVMDINEIRADKGLPPLVGTNAMLGLKYVRQD</sequence>
<evidence type="ECO:0000313" key="1">
    <source>
        <dbReference type="EMBL" id="KAL3771926.1"/>
    </source>
</evidence>
<organism evidence="1 2">
    <name type="scientific">Stephanodiscus triporus</name>
    <dbReference type="NCBI Taxonomy" id="2934178"/>
    <lineage>
        <taxon>Eukaryota</taxon>
        <taxon>Sar</taxon>
        <taxon>Stramenopiles</taxon>
        <taxon>Ochrophyta</taxon>
        <taxon>Bacillariophyta</taxon>
        <taxon>Coscinodiscophyceae</taxon>
        <taxon>Thalassiosirophycidae</taxon>
        <taxon>Stephanodiscales</taxon>
        <taxon>Stephanodiscaceae</taxon>
        <taxon>Stephanodiscus</taxon>
    </lineage>
</organism>
<accession>A0ABD3NA84</accession>
<dbReference type="Proteomes" id="UP001530315">
    <property type="component" value="Unassembled WGS sequence"/>
</dbReference>
<gene>
    <name evidence="1" type="ORF">ACHAW5_008039</name>
</gene>
<name>A0ABD3NA84_9STRA</name>
<dbReference type="AlphaFoldDB" id="A0ABD3NA84"/>
<dbReference type="EMBL" id="JALLAZ020001592">
    <property type="protein sequence ID" value="KAL3771926.1"/>
    <property type="molecule type" value="Genomic_DNA"/>
</dbReference>
<evidence type="ECO:0000313" key="2">
    <source>
        <dbReference type="Proteomes" id="UP001530315"/>
    </source>
</evidence>
<proteinExistence type="predicted"/>
<keyword evidence="2" id="KW-1185">Reference proteome</keyword>